<evidence type="ECO:0000313" key="1">
    <source>
        <dbReference type="EMBL" id="MDN4527450.1"/>
    </source>
</evidence>
<dbReference type="EMBL" id="JAUHTR010000023">
    <property type="protein sequence ID" value="MDN4527450.1"/>
    <property type="molecule type" value="Genomic_DNA"/>
</dbReference>
<keyword evidence="2" id="KW-1185">Reference proteome</keyword>
<sequence length="102" mass="12222">MEWEVQLVYITGVWLVNSEKWRVFDQKWRVIDKKWRVFDKFWPVNPETTVQTTHKSTKKTACGQEFRQSSKKQHATAQNKSYFTQNLLHQDEKKEGAEASLF</sequence>
<accession>A0ABT8I412</accession>
<gene>
    <name evidence="1" type="ORF">QYB97_23505</name>
</gene>
<comment type="caution">
    <text evidence="1">The sequence shown here is derived from an EMBL/GenBank/DDBJ whole genome shotgun (WGS) entry which is preliminary data.</text>
</comment>
<dbReference type="RefSeq" id="WP_301168436.1">
    <property type="nucleotide sequence ID" value="NZ_JAUHTR010000023.1"/>
</dbReference>
<name>A0ABT8I412_9BACL</name>
<proteinExistence type="predicted"/>
<reference evidence="1" key="1">
    <citation type="submission" date="2023-07" db="EMBL/GenBank/DDBJ databases">
        <title>Fictibacillus sp. isolated from freshwater pond.</title>
        <authorList>
            <person name="Kirdat K."/>
            <person name="Bhat A."/>
            <person name="Mourya A."/>
            <person name="Yadav A."/>
        </authorList>
    </citation>
    <scope>NUCLEOTIDE SEQUENCE</scope>
    <source>
        <strain evidence="1">NE201</strain>
    </source>
</reference>
<protein>
    <submittedName>
        <fullName evidence="1">Uncharacterized protein</fullName>
    </submittedName>
</protein>
<dbReference type="Proteomes" id="UP001172721">
    <property type="component" value="Unassembled WGS sequence"/>
</dbReference>
<evidence type="ECO:0000313" key="2">
    <source>
        <dbReference type="Proteomes" id="UP001172721"/>
    </source>
</evidence>
<organism evidence="1 2">
    <name type="scientific">Fictibacillus fluitans</name>
    <dbReference type="NCBI Taxonomy" id="3058422"/>
    <lineage>
        <taxon>Bacteria</taxon>
        <taxon>Bacillati</taxon>
        <taxon>Bacillota</taxon>
        <taxon>Bacilli</taxon>
        <taxon>Bacillales</taxon>
        <taxon>Fictibacillaceae</taxon>
        <taxon>Fictibacillus</taxon>
    </lineage>
</organism>